<dbReference type="AlphaFoldDB" id="A0A7S4HFR8"/>
<reference evidence="1" key="1">
    <citation type="submission" date="2021-01" db="EMBL/GenBank/DDBJ databases">
        <authorList>
            <person name="Corre E."/>
            <person name="Pelletier E."/>
            <person name="Niang G."/>
            <person name="Scheremetjew M."/>
            <person name="Finn R."/>
            <person name="Kale V."/>
            <person name="Holt S."/>
            <person name="Cochrane G."/>
            <person name="Meng A."/>
            <person name="Brown T."/>
            <person name="Cohen L."/>
        </authorList>
    </citation>
    <scope>NUCLEOTIDE SEQUENCE</scope>
    <source>
        <strain evidence="1">UIO037</strain>
    </source>
</reference>
<proteinExistence type="predicted"/>
<evidence type="ECO:0000313" key="1">
    <source>
        <dbReference type="EMBL" id="CAE2197791.1"/>
    </source>
</evidence>
<organism evidence="1">
    <name type="scientific">Prymnesium polylepis</name>
    <dbReference type="NCBI Taxonomy" id="72548"/>
    <lineage>
        <taxon>Eukaryota</taxon>
        <taxon>Haptista</taxon>
        <taxon>Haptophyta</taxon>
        <taxon>Prymnesiophyceae</taxon>
        <taxon>Prymnesiales</taxon>
        <taxon>Prymnesiaceae</taxon>
        <taxon>Prymnesium</taxon>
    </lineage>
</organism>
<dbReference type="EMBL" id="HBKO01006519">
    <property type="protein sequence ID" value="CAE2197791.1"/>
    <property type="molecule type" value="Transcribed_RNA"/>
</dbReference>
<name>A0A7S4HFR8_9EUKA</name>
<protein>
    <submittedName>
        <fullName evidence="1">Uncharacterized protein</fullName>
    </submittedName>
</protein>
<accession>A0A7S4HFR8</accession>
<sequence length="136" mass="15576">MAAAGSAYIIFFSSKQETQARAGFDGWVMLLRDDMGFDTEDQAWPKERERLSAIAEQKLDALRLGGIDNEALELTYTAHLLLEAPDYDLEEERLWCIEFFTQKIYDYVADDNQLLLRLSQLQEIVLRPAAAPAEDR</sequence>
<gene>
    <name evidence="1" type="ORF">CPOL0286_LOCUS3145</name>
</gene>